<accession>A0A1H3VXX9</accession>
<proteinExistence type="predicted"/>
<keyword evidence="3" id="KW-0238">DNA-binding</keyword>
<evidence type="ECO:0000256" key="3">
    <source>
        <dbReference type="ARBA" id="ARBA00023125"/>
    </source>
</evidence>
<dbReference type="InterPro" id="IPR046335">
    <property type="entry name" value="LacI/GalR-like_sensor"/>
</dbReference>
<dbReference type="SUPFAM" id="SSF47413">
    <property type="entry name" value="lambda repressor-like DNA-binding domains"/>
    <property type="match status" value="1"/>
</dbReference>
<dbReference type="Pfam" id="PF00356">
    <property type="entry name" value="LacI"/>
    <property type="match status" value="1"/>
</dbReference>
<dbReference type="InterPro" id="IPR028082">
    <property type="entry name" value="Peripla_BP_I"/>
</dbReference>
<feature type="domain" description="HTH lacI-type" evidence="5">
    <location>
        <begin position="2"/>
        <end position="56"/>
    </location>
</feature>
<dbReference type="AlphaFoldDB" id="A0A1H3VXX9"/>
<dbReference type="Gene3D" id="3.40.50.2300">
    <property type="match status" value="2"/>
</dbReference>
<protein>
    <submittedName>
        <fullName evidence="6">LacI family transcriptional regulator, sucrose operon repressor</fullName>
    </submittedName>
</protein>
<dbReference type="PROSITE" id="PS00356">
    <property type="entry name" value="HTH_LACI_1"/>
    <property type="match status" value="1"/>
</dbReference>
<dbReference type="Gene3D" id="1.10.260.40">
    <property type="entry name" value="lambda repressor-like DNA-binding domains"/>
    <property type="match status" value="1"/>
</dbReference>
<evidence type="ECO:0000256" key="4">
    <source>
        <dbReference type="ARBA" id="ARBA00023163"/>
    </source>
</evidence>
<evidence type="ECO:0000313" key="6">
    <source>
        <dbReference type="EMBL" id="SDZ78908.1"/>
    </source>
</evidence>
<dbReference type="SUPFAM" id="SSF53822">
    <property type="entry name" value="Periplasmic binding protein-like I"/>
    <property type="match status" value="1"/>
</dbReference>
<evidence type="ECO:0000256" key="1">
    <source>
        <dbReference type="ARBA" id="ARBA00022491"/>
    </source>
</evidence>
<evidence type="ECO:0000313" key="7">
    <source>
        <dbReference type="Proteomes" id="UP000198584"/>
    </source>
</evidence>
<name>A0A1H3VXX9_9BACI</name>
<dbReference type="Pfam" id="PF13377">
    <property type="entry name" value="Peripla_BP_3"/>
    <property type="match status" value="1"/>
</dbReference>
<dbReference type="InterPro" id="IPR010982">
    <property type="entry name" value="Lambda_DNA-bd_dom_sf"/>
</dbReference>
<dbReference type="Proteomes" id="UP000198584">
    <property type="component" value="Unassembled WGS sequence"/>
</dbReference>
<reference evidence="6 7" key="1">
    <citation type="submission" date="2016-10" db="EMBL/GenBank/DDBJ databases">
        <authorList>
            <person name="de Groot N.N."/>
        </authorList>
    </citation>
    <scope>NUCLEOTIDE SEQUENCE [LARGE SCALE GENOMIC DNA]</scope>
    <source>
        <strain evidence="6 7">CCM7597</strain>
    </source>
</reference>
<dbReference type="PANTHER" id="PTHR30146:SF95">
    <property type="entry name" value="RIBOSE OPERON REPRESSOR"/>
    <property type="match status" value="1"/>
</dbReference>
<dbReference type="SMART" id="SM00354">
    <property type="entry name" value="HTH_LACI"/>
    <property type="match status" value="1"/>
</dbReference>
<dbReference type="RefSeq" id="WP_093041295.1">
    <property type="nucleotide sequence ID" value="NZ_FNQR01000001.1"/>
</dbReference>
<dbReference type="GO" id="GO:0003700">
    <property type="term" value="F:DNA-binding transcription factor activity"/>
    <property type="evidence" value="ECO:0007669"/>
    <property type="project" value="TreeGrafter"/>
</dbReference>
<dbReference type="GO" id="GO:0000976">
    <property type="term" value="F:transcription cis-regulatory region binding"/>
    <property type="evidence" value="ECO:0007669"/>
    <property type="project" value="TreeGrafter"/>
</dbReference>
<dbReference type="CDD" id="cd06291">
    <property type="entry name" value="PBP1_Qymf-like"/>
    <property type="match status" value="1"/>
</dbReference>
<gene>
    <name evidence="6" type="ORF">SAMN05421743_101207</name>
</gene>
<evidence type="ECO:0000256" key="2">
    <source>
        <dbReference type="ARBA" id="ARBA00023015"/>
    </source>
</evidence>
<dbReference type="EMBL" id="FNQR01000001">
    <property type="protein sequence ID" value="SDZ78908.1"/>
    <property type="molecule type" value="Genomic_DNA"/>
</dbReference>
<dbReference type="STRING" id="571932.SAMN05421743_101207"/>
<organism evidence="6 7">
    <name type="scientific">Thalassobacillus cyri</name>
    <dbReference type="NCBI Taxonomy" id="571932"/>
    <lineage>
        <taxon>Bacteria</taxon>
        <taxon>Bacillati</taxon>
        <taxon>Bacillota</taxon>
        <taxon>Bacilli</taxon>
        <taxon>Bacillales</taxon>
        <taxon>Bacillaceae</taxon>
        <taxon>Thalassobacillus</taxon>
    </lineage>
</organism>
<keyword evidence="2" id="KW-0805">Transcription regulation</keyword>
<dbReference type="OrthoDB" id="9796186at2"/>
<keyword evidence="7" id="KW-1185">Reference proteome</keyword>
<keyword evidence="1" id="KW-0678">Repressor</keyword>
<sequence length="330" mass="37031">MVSIKDVAKLSGVSVTTVSRVMNNRGYIGKATRQKVEDAMLQLNYQPNQIARALLKNQSSLLGVIIPDVSHPLFAELVNWIESYASEKNYKLLVCNSLNDKEKELHYISMLRQNRVDGIVMASHTLDVASYQDTGMPIVSFDRVLSSNIPYVASDNYKGGELATMHLIDRGCKKLLHISGPLEYELLANRRSDAFQLTCIRNDVEGDYVEGAHIKATFEDNWEFIDKNIGIQKLRAYDGVFCSNDIMAYTLYVYADKHSINVPEQLKIIGYDYHSFTRMLRSPALTTISQPIDAIGNSLCSTLIELIENPEAGKNKNVILDVELIQGETT</sequence>
<dbReference type="InterPro" id="IPR000843">
    <property type="entry name" value="HTH_LacI"/>
</dbReference>
<keyword evidence="4" id="KW-0804">Transcription</keyword>
<dbReference type="PANTHER" id="PTHR30146">
    <property type="entry name" value="LACI-RELATED TRANSCRIPTIONAL REPRESSOR"/>
    <property type="match status" value="1"/>
</dbReference>
<dbReference type="PROSITE" id="PS50932">
    <property type="entry name" value="HTH_LACI_2"/>
    <property type="match status" value="1"/>
</dbReference>
<dbReference type="PRINTS" id="PR00036">
    <property type="entry name" value="HTHLACI"/>
</dbReference>
<evidence type="ECO:0000259" key="5">
    <source>
        <dbReference type="PROSITE" id="PS50932"/>
    </source>
</evidence>
<dbReference type="CDD" id="cd01392">
    <property type="entry name" value="HTH_LacI"/>
    <property type="match status" value="1"/>
</dbReference>